<dbReference type="Pfam" id="PF01076">
    <property type="entry name" value="Mob_Pre"/>
    <property type="match status" value="1"/>
</dbReference>
<sequence>MAKFSFHCQCYKAGQLGGIDKHNRRLNKNYISNPDIDTERSGQNRIYIAPKQSLYKDCKEQIEKRVVASGGRITKASNWICEAIFSYPEELPLERLDEYNDLIIKYMNAKFNNNVVSAVCHLDEGGGVDGKGGLPHLHLDILMITEDNRLSAKTLITRDFITSMHRIMPIILKKHGFNIDEYEETEEKKQGGLSAKEYKKKMEQEKEELSKKLDNMVKEYNELADRYNKLIDDKAELERKNKKRAYEIMYQQEHSR</sequence>
<comment type="caution">
    <text evidence="3">The sequence shown here is derived from an EMBL/GenBank/DDBJ whole genome shotgun (WGS) entry which is preliminary data.</text>
</comment>
<dbReference type="CDD" id="cd17242">
    <property type="entry name" value="MobM_relaxase"/>
    <property type="match status" value="1"/>
</dbReference>
<comment type="similarity">
    <text evidence="1">Belongs to the plasmid mobilization pre family.</text>
</comment>
<name>A0A0V8QGM3_9FIRM</name>
<proteinExistence type="inferred from homology"/>
<dbReference type="GO" id="GO:0006310">
    <property type="term" value="P:DNA recombination"/>
    <property type="evidence" value="ECO:0007669"/>
    <property type="project" value="InterPro"/>
</dbReference>
<evidence type="ECO:0000256" key="2">
    <source>
        <dbReference type="SAM" id="MobiDB-lite"/>
    </source>
</evidence>
<keyword evidence="4" id="KW-1185">Reference proteome</keyword>
<dbReference type="OrthoDB" id="9800759at2"/>
<organism evidence="3 4">
    <name type="scientific">Acetivibrio ethanolgignens</name>
    <dbReference type="NCBI Taxonomy" id="290052"/>
    <lineage>
        <taxon>Bacteria</taxon>
        <taxon>Bacillati</taxon>
        <taxon>Bacillota</taxon>
        <taxon>Clostridia</taxon>
        <taxon>Eubacteriales</taxon>
        <taxon>Oscillospiraceae</taxon>
        <taxon>Acetivibrio</taxon>
    </lineage>
</organism>
<dbReference type="InterPro" id="IPR001668">
    <property type="entry name" value="Mob_Pre"/>
</dbReference>
<feature type="region of interest" description="Disordered" evidence="2">
    <location>
        <begin position="184"/>
        <end position="206"/>
    </location>
</feature>
<protein>
    <recommendedName>
        <fullName evidence="5">Plasmid recombination enzyme</fullName>
    </recommendedName>
</protein>
<dbReference type="Gene3D" id="3.30.930.30">
    <property type="match status" value="1"/>
</dbReference>
<dbReference type="RefSeq" id="WP_058352027.1">
    <property type="nucleotide sequence ID" value="NZ_CABMMD010000101.1"/>
</dbReference>
<evidence type="ECO:0000256" key="1">
    <source>
        <dbReference type="ARBA" id="ARBA00010657"/>
    </source>
</evidence>
<evidence type="ECO:0000313" key="3">
    <source>
        <dbReference type="EMBL" id="KSV59700.1"/>
    </source>
</evidence>
<dbReference type="STRING" id="290052.ASU35_08080"/>
<dbReference type="GO" id="GO:0003677">
    <property type="term" value="F:DNA binding"/>
    <property type="evidence" value="ECO:0007669"/>
    <property type="project" value="InterPro"/>
</dbReference>
<evidence type="ECO:0000313" key="4">
    <source>
        <dbReference type="Proteomes" id="UP000054874"/>
    </source>
</evidence>
<dbReference type="Proteomes" id="UP000054874">
    <property type="component" value="Unassembled WGS sequence"/>
</dbReference>
<accession>A0A0V8QGM3</accession>
<dbReference type="EMBL" id="LNAM01000101">
    <property type="protein sequence ID" value="KSV59700.1"/>
    <property type="molecule type" value="Genomic_DNA"/>
</dbReference>
<evidence type="ECO:0008006" key="5">
    <source>
        <dbReference type="Google" id="ProtNLM"/>
    </source>
</evidence>
<gene>
    <name evidence="3" type="ORF">ASU35_08080</name>
</gene>
<feature type="compositionally biased region" description="Basic and acidic residues" evidence="2">
    <location>
        <begin position="186"/>
        <end position="206"/>
    </location>
</feature>
<reference evidence="3 4" key="1">
    <citation type="submission" date="2015-11" db="EMBL/GenBank/DDBJ databases">
        <title>Butyribacter intestini gen. nov., sp. nov., a butyric acid-producing bacterium of the family Lachnospiraceae isolated from the human faeces.</title>
        <authorList>
            <person name="Zou Y."/>
            <person name="Xue W."/>
            <person name="Luo G."/>
            <person name="Lv M."/>
        </authorList>
    </citation>
    <scope>NUCLEOTIDE SEQUENCE [LARGE SCALE GENOMIC DNA]</scope>
    <source>
        <strain evidence="3 4">ACET-33324</strain>
    </source>
</reference>
<dbReference type="AlphaFoldDB" id="A0A0V8QGM3"/>